<proteinExistence type="predicted"/>
<sequence>MNVTIITSAQRLTKQWHIVNGQPKKEQAGHMTDGMAEPVTIDSPAEMVELLQGLQTTQALTFGIPADGQPHPIVTQKKLPEASPGSIARDNEHFRWPATTGWLMLDYDPAPAGVPLNRDALLAALCEACPAMAAAPMVWGPSGSSYIFNRDTGEEITGLRGQRLYVLVTDARDIPRAGKALFDRLWLAGHGRYDISRAGTLLERALIDAAVWQPCRLDFAAAPVTVPPLAAQRPAPEAINGDALPLDTAQAIAPLTPTEAARLQEIKAVARDDGALLFEQHDAREAWVAERVAALPATLSENEREEKAERLRAAVTDYRLWGDFELTHRRGQRVTVGELLDDPDRWHGERFADPLGLGKDQRIAWLNLRSGGRPYLYSHAHGGQRYSLLRPASVLKLARGDSPRAVAAVLERLRCDGEVFERAGQLVRLADGVLVLVELPWLRTHLEQCFQFQTFDRRANPPTWQPTDCPQDLAARVMAARGDWGLPKVAGIVTFPVMRPDGSVIQRPGFDAPTELLYLDNFPERQTPRPLASEALREALARIWEPFAEFPFDGDLSRAVFLAGLLTTVCRATLPTAPGWLIRAYAPGTGKTLLSECLMLVAGAPMAALPLPESNPEEIEKRLFASLLTGRAGLVMDNLTGVIESAALCAMLTSAEPEGRILGKSEVRSVQNRALIVLNGNNVSPGGDLFRRVLPVTLDANSEAPEARRFTFDPREMIRARLHAYRADLLAVLMSYQAADAPVIGDGALGSFNEWERLVRQCICWLVHEGLAPAPMADLLEVLKLSKAEDPHHAQHIAVLEAWHTWYGSRAVHVKDLADLMRDSNTYRSEDEMALRDALSDVGIPPRGRGEFETRYFSGWLRRHRGRVVAGLRLDQAERNIKHGHSWVVRTV</sequence>
<dbReference type="AlphaFoldDB" id="A0A842HU75"/>
<gene>
    <name evidence="1" type="ORF">GTU67_14830</name>
</gene>
<keyword evidence="2" id="KW-1185">Reference proteome</keyword>
<evidence type="ECO:0000313" key="2">
    <source>
        <dbReference type="Proteomes" id="UP000545386"/>
    </source>
</evidence>
<accession>A0A842HU75</accession>
<organism evidence="1 2">
    <name type="scientific">Pusillimonas minor</name>
    <dbReference type="NCBI Taxonomy" id="2697024"/>
    <lineage>
        <taxon>Bacteria</taxon>
        <taxon>Pseudomonadati</taxon>
        <taxon>Pseudomonadota</taxon>
        <taxon>Betaproteobacteria</taxon>
        <taxon>Burkholderiales</taxon>
        <taxon>Alcaligenaceae</taxon>
        <taxon>Pusillimonas</taxon>
    </lineage>
</organism>
<dbReference type="RefSeq" id="WP_185780776.1">
    <property type="nucleotide sequence ID" value="NZ_JACJUU010000025.1"/>
</dbReference>
<evidence type="ECO:0000313" key="1">
    <source>
        <dbReference type="EMBL" id="MBC2771172.1"/>
    </source>
</evidence>
<dbReference type="Proteomes" id="UP000545386">
    <property type="component" value="Unassembled WGS sequence"/>
</dbReference>
<evidence type="ECO:0008006" key="3">
    <source>
        <dbReference type="Google" id="ProtNLM"/>
    </source>
</evidence>
<name>A0A842HU75_9BURK</name>
<reference evidence="1 2" key="1">
    <citation type="submission" date="2020-08" db="EMBL/GenBank/DDBJ databases">
        <title>Paraeoetvoesia sp. YC-7-48 draft genome sequence.</title>
        <authorList>
            <person name="Yao L."/>
        </authorList>
    </citation>
    <scope>NUCLEOTIDE SEQUENCE [LARGE SCALE GENOMIC DNA]</scope>
    <source>
        <strain evidence="2">YC-7-48</strain>
    </source>
</reference>
<protein>
    <recommendedName>
        <fullName evidence="3">DNA primase/polymerase bifunctional N-terminal domain-containing protein</fullName>
    </recommendedName>
</protein>
<dbReference type="EMBL" id="JACJUU010000025">
    <property type="protein sequence ID" value="MBC2771172.1"/>
    <property type="molecule type" value="Genomic_DNA"/>
</dbReference>
<comment type="caution">
    <text evidence="1">The sequence shown here is derived from an EMBL/GenBank/DDBJ whole genome shotgun (WGS) entry which is preliminary data.</text>
</comment>